<dbReference type="GO" id="GO:0046491">
    <property type="term" value="P:L-methylmalonyl-CoA metabolic process"/>
    <property type="evidence" value="ECO:0007669"/>
    <property type="project" value="TreeGrafter"/>
</dbReference>
<proteinExistence type="predicted"/>
<dbReference type="PANTHER" id="PTHR43048:SF6">
    <property type="entry name" value="BLR8189 PROTEIN"/>
    <property type="match status" value="1"/>
</dbReference>
<protein>
    <submittedName>
        <fullName evidence="3">Glyoxalase</fullName>
    </submittedName>
</protein>
<evidence type="ECO:0000313" key="4">
    <source>
        <dbReference type="Proteomes" id="UP000273326"/>
    </source>
</evidence>
<dbReference type="OrthoDB" id="2613830at2"/>
<sequence length="172" mass="19291">MKKRVHGIDHVGLTVPDIEKATTFFKKALAGEVIYDTFTKSEPKRDSPETQHRLGISPDMAQRAIRMLGFPNGSQIELFEYDGNEQSPPIRSSDLGWNHVAFYTDDIYATLEAVEDSGGNRLADPKPLSGLEAGDGNLFCYIRTPWGSTLELISYPTSQPYIKEAPREKWQV</sequence>
<dbReference type="Proteomes" id="UP000273326">
    <property type="component" value="Chromosome"/>
</dbReference>
<dbReference type="PANTHER" id="PTHR43048">
    <property type="entry name" value="METHYLMALONYL-COA EPIMERASE"/>
    <property type="match status" value="1"/>
</dbReference>
<feature type="domain" description="VOC" evidence="2">
    <location>
        <begin position="7"/>
        <end position="155"/>
    </location>
</feature>
<dbReference type="SUPFAM" id="SSF54593">
    <property type="entry name" value="Glyoxalase/Bleomycin resistance protein/Dihydroxybiphenyl dioxygenase"/>
    <property type="match status" value="1"/>
</dbReference>
<organism evidence="3 4">
    <name type="scientific">Jeotgalibaca ciconiae</name>
    <dbReference type="NCBI Taxonomy" id="2496265"/>
    <lineage>
        <taxon>Bacteria</taxon>
        <taxon>Bacillati</taxon>
        <taxon>Bacillota</taxon>
        <taxon>Bacilli</taxon>
        <taxon>Lactobacillales</taxon>
        <taxon>Carnobacteriaceae</taxon>
        <taxon>Jeotgalibaca</taxon>
    </lineage>
</organism>
<evidence type="ECO:0000259" key="2">
    <source>
        <dbReference type="PROSITE" id="PS51819"/>
    </source>
</evidence>
<keyword evidence="1" id="KW-0479">Metal-binding</keyword>
<reference evidence="4" key="1">
    <citation type="submission" date="2018-12" db="EMBL/GenBank/DDBJ databases">
        <title>Complete genome sequencing of Jeotgalibaca sp. H21T32.</title>
        <authorList>
            <person name="Bae J.-W."/>
            <person name="Lee S.-Y."/>
        </authorList>
    </citation>
    <scope>NUCLEOTIDE SEQUENCE [LARGE SCALE GENOMIC DNA]</scope>
    <source>
        <strain evidence="4">H21T32</strain>
    </source>
</reference>
<dbReference type="GO" id="GO:0046872">
    <property type="term" value="F:metal ion binding"/>
    <property type="evidence" value="ECO:0007669"/>
    <property type="project" value="UniProtKB-KW"/>
</dbReference>
<dbReference type="AlphaFoldDB" id="A0A3S9HE98"/>
<dbReference type="GO" id="GO:0004493">
    <property type="term" value="F:methylmalonyl-CoA epimerase activity"/>
    <property type="evidence" value="ECO:0007669"/>
    <property type="project" value="TreeGrafter"/>
</dbReference>
<gene>
    <name evidence="3" type="ORF">EJN90_05070</name>
</gene>
<dbReference type="Gene3D" id="3.10.180.10">
    <property type="entry name" value="2,3-Dihydroxybiphenyl 1,2-Dioxygenase, domain 1"/>
    <property type="match status" value="1"/>
</dbReference>
<evidence type="ECO:0000313" key="3">
    <source>
        <dbReference type="EMBL" id="AZP05697.1"/>
    </source>
</evidence>
<evidence type="ECO:0000256" key="1">
    <source>
        <dbReference type="ARBA" id="ARBA00022723"/>
    </source>
</evidence>
<accession>A0A3S9HE98</accession>
<dbReference type="KEGG" id="jeh:EJN90_05070"/>
<dbReference type="InterPro" id="IPR051785">
    <property type="entry name" value="MMCE/EMCE_epimerase"/>
</dbReference>
<name>A0A3S9HE98_9LACT</name>
<dbReference type="InterPro" id="IPR037523">
    <property type="entry name" value="VOC_core"/>
</dbReference>
<dbReference type="InterPro" id="IPR029068">
    <property type="entry name" value="Glyas_Bleomycin-R_OHBP_Dase"/>
</dbReference>
<dbReference type="EMBL" id="CP034465">
    <property type="protein sequence ID" value="AZP05697.1"/>
    <property type="molecule type" value="Genomic_DNA"/>
</dbReference>
<keyword evidence="4" id="KW-1185">Reference proteome</keyword>
<dbReference type="PROSITE" id="PS51819">
    <property type="entry name" value="VOC"/>
    <property type="match status" value="1"/>
</dbReference>
<dbReference type="Pfam" id="PF13669">
    <property type="entry name" value="Glyoxalase_4"/>
    <property type="match status" value="1"/>
</dbReference>